<feature type="compositionally biased region" description="Low complexity" evidence="3">
    <location>
        <begin position="13"/>
        <end position="24"/>
    </location>
</feature>
<evidence type="ECO:0000256" key="3">
    <source>
        <dbReference type="SAM" id="MobiDB-lite"/>
    </source>
</evidence>
<dbReference type="InterPro" id="IPR040097">
    <property type="entry name" value="FAAL/FAAC"/>
</dbReference>
<evidence type="ECO:0000313" key="6">
    <source>
        <dbReference type="Proteomes" id="UP001597417"/>
    </source>
</evidence>
<evidence type="ECO:0000259" key="4">
    <source>
        <dbReference type="Pfam" id="PF00501"/>
    </source>
</evidence>
<evidence type="ECO:0000313" key="5">
    <source>
        <dbReference type="EMBL" id="MFD2421202.1"/>
    </source>
</evidence>
<keyword evidence="2 5" id="KW-0436">Ligase</keyword>
<reference evidence="6" key="1">
    <citation type="journal article" date="2019" name="Int. J. Syst. Evol. Microbiol.">
        <title>The Global Catalogue of Microorganisms (GCM) 10K type strain sequencing project: providing services to taxonomists for standard genome sequencing and annotation.</title>
        <authorList>
            <consortium name="The Broad Institute Genomics Platform"/>
            <consortium name="The Broad Institute Genome Sequencing Center for Infectious Disease"/>
            <person name="Wu L."/>
            <person name="Ma J."/>
        </authorList>
    </citation>
    <scope>NUCLEOTIDE SEQUENCE [LARGE SCALE GENOMIC DNA]</scope>
    <source>
        <strain evidence="6">CGMCC 4.7645</strain>
    </source>
</reference>
<dbReference type="Gene3D" id="3.40.50.12780">
    <property type="entry name" value="N-terminal domain of ligase-like"/>
    <property type="match status" value="1"/>
</dbReference>
<dbReference type="InterPro" id="IPR045851">
    <property type="entry name" value="AMP-bd_C_sf"/>
</dbReference>
<dbReference type="InterPro" id="IPR000873">
    <property type="entry name" value="AMP-dep_synth/lig_dom"/>
</dbReference>
<gene>
    <name evidence="5" type="ORF">ACFSXZ_33225</name>
</gene>
<dbReference type="Proteomes" id="UP001597417">
    <property type="component" value="Unassembled WGS sequence"/>
</dbReference>
<dbReference type="RefSeq" id="WP_378269654.1">
    <property type="nucleotide sequence ID" value="NZ_JBHUKR010000021.1"/>
</dbReference>
<dbReference type="CDD" id="cd05931">
    <property type="entry name" value="FAAL"/>
    <property type="match status" value="1"/>
</dbReference>
<evidence type="ECO:0000256" key="1">
    <source>
        <dbReference type="ARBA" id="ARBA00006432"/>
    </source>
</evidence>
<sequence>MLSAPTAVPIPLPATTARPAARRAPGPESPSLAWLPQQRAAEAPTRLAFRFLPDGTTRHAIDWTYADLAGHAATVAEEVRRHDLRNRRVVLALEPGLPFVAALFGIAGAGATAVPAFPPDGRGTVARFRSIVRDCDPDLVIADSRSAASPCLGEVRGRILLDEFSFAPRKDSVVPPVRHEPAIVQYSSGSTGEPKGIVLSHHNVLSNCAAIEAALGPDPARVGCAWLPPYHDMGLIGTILLAVYGGWPLVLLSPAHFAQRPYRWLKAITDHRATISLAPNFALDACVSTVDDEELATLDLTSLRRLCCGAEPVSPSTVDRFAARFAPCGYRRAALLPCYGLAEATLFVSGGRPGGAARTVTVEAPAPPEGRASTRVISCGSVAAGHEVVIADPWSGRPEAPGRIGEVWVRGPSVAQGYLGKPRLSAETFGARLPGSARTYLRTGDLGFLLDGELFITGRIKDLIVIAGRNLYPQDVERTAAEAHPRLRRTVAFSVDDGHAERLVVVAEFRGTARALAAEHRHPSEAVIAAVTAVHGVRPSDVRIVPVGAIPVTTSGKTRRREARSLYLRGTLCRPPHESERRTGSTLVAALPEM</sequence>
<organism evidence="5 6">
    <name type="scientific">Amycolatopsis pigmentata</name>
    <dbReference type="NCBI Taxonomy" id="450801"/>
    <lineage>
        <taxon>Bacteria</taxon>
        <taxon>Bacillati</taxon>
        <taxon>Actinomycetota</taxon>
        <taxon>Actinomycetes</taxon>
        <taxon>Pseudonocardiales</taxon>
        <taxon>Pseudonocardiaceae</taxon>
        <taxon>Amycolatopsis</taxon>
    </lineage>
</organism>
<name>A0ABW5G666_9PSEU</name>
<comment type="caution">
    <text evidence="5">The sequence shown here is derived from an EMBL/GenBank/DDBJ whole genome shotgun (WGS) entry which is preliminary data.</text>
</comment>
<accession>A0ABW5G666</accession>
<dbReference type="Gene3D" id="3.30.300.30">
    <property type="match status" value="1"/>
</dbReference>
<dbReference type="GO" id="GO:0016874">
    <property type="term" value="F:ligase activity"/>
    <property type="evidence" value="ECO:0007669"/>
    <property type="project" value="UniProtKB-KW"/>
</dbReference>
<dbReference type="InterPro" id="IPR020845">
    <property type="entry name" value="AMP-binding_CS"/>
</dbReference>
<dbReference type="PROSITE" id="PS00455">
    <property type="entry name" value="AMP_BINDING"/>
    <property type="match status" value="1"/>
</dbReference>
<keyword evidence="6" id="KW-1185">Reference proteome</keyword>
<comment type="similarity">
    <text evidence="1">Belongs to the ATP-dependent AMP-binding enzyme family.</text>
</comment>
<dbReference type="Pfam" id="PF00501">
    <property type="entry name" value="AMP-binding"/>
    <property type="match status" value="1"/>
</dbReference>
<dbReference type="EMBL" id="JBHUKR010000021">
    <property type="protein sequence ID" value="MFD2421202.1"/>
    <property type="molecule type" value="Genomic_DNA"/>
</dbReference>
<dbReference type="InterPro" id="IPR042099">
    <property type="entry name" value="ANL_N_sf"/>
</dbReference>
<proteinExistence type="inferred from homology"/>
<dbReference type="SUPFAM" id="SSF56801">
    <property type="entry name" value="Acetyl-CoA synthetase-like"/>
    <property type="match status" value="1"/>
</dbReference>
<feature type="region of interest" description="Disordered" evidence="3">
    <location>
        <begin position="1"/>
        <end position="32"/>
    </location>
</feature>
<dbReference type="PANTHER" id="PTHR22754:SF32">
    <property type="entry name" value="DISCO-INTERACTING PROTEIN 2"/>
    <property type="match status" value="1"/>
</dbReference>
<protein>
    <submittedName>
        <fullName evidence="5">Fatty acyl-AMP ligase</fullName>
    </submittedName>
</protein>
<feature type="domain" description="AMP-dependent synthetase/ligase" evidence="4">
    <location>
        <begin position="37"/>
        <end position="419"/>
    </location>
</feature>
<evidence type="ECO:0000256" key="2">
    <source>
        <dbReference type="ARBA" id="ARBA00022598"/>
    </source>
</evidence>
<dbReference type="PANTHER" id="PTHR22754">
    <property type="entry name" value="DISCO-INTERACTING PROTEIN 2 DIP2 -RELATED"/>
    <property type="match status" value="1"/>
</dbReference>